<dbReference type="AlphaFoldDB" id="A0A9P5S933"/>
<evidence type="ECO:0000256" key="1">
    <source>
        <dbReference type="SAM" id="Phobius"/>
    </source>
</evidence>
<keyword evidence="1" id="KW-0812">Transmembrane</keyword>
<dbReference type="Proteomes" id="UP000748756">
    <property type="component" value="Unassembled WGS sequence"/>
</dbReference>
<feature type="transmembrane region" description="Helical" evidence="1">
    <location>
        <begin position="186"/>
        <end position="205"/>
    </location>
</feature>
<keyword evidence="3" id="KW-1185">Reference proteome</keyword>
<keyword evidence="1" id="KW-1133">Transmembrane helix</keyword>
<dbReference type="PANTHER" id="PTHR42109">
    <property type="entry name" value="UNPLACED GENOMIC SCAFFOLD UM_SCAF_CONTIG_1.265, WHOLE GENOME SHOTGUN SEQUENCE"/>
    <property type="match status" value="1"/>
</dbReference>
<dbReference type="EMBL" id="JAAAUQ010000028">
    <property type="protein sequence ID" value="KAF9156329.1"/>
    <property type="molecule type" value="Genomic_DNA"/>
</dbReference>
<dbReference type="PANTHER" id="PTHR42109:SF2">
    <property type="entry name" value="INTEGRAL MEMBRANE PROTEIN"/>
    <property type="match status" value="1"/>
</dbReference>
<name>A0A9P5S933_9FUNG</name>
<evidence type="ECO:0000313" key="3">
    <source>
        <dbReference type="Proteomes" id="UP000748756"/>
    </source>
</evidence>
<dbReference type="OrthoDB" id="2371717at2759"/>
<feature type="transmembrane region" description="Helical" evidence="1">
    <location>
        <begin position="75"/>
        <end position="96"/>
    </location>
</feature>
<gene>
    <name evidence="2" type="ORF">BG015_005982</name>
</gene>
<feature type="transmembrane region" description="Helical" evidence="1">
    <location>
        <begin position="151"/>
        <end position="174"/>
    </location>
</feature>
<feature type="transmembrane region" description="Helical" evidence="1">
    <location>
        <begin position="121"/>
        <end position="139"/>
    </location>
</feature>
<feature type="transmembrane region" description="Helical" evidence="1">
    <location>
        <begin position="6"/>
        <end position="25"/>
    </location>
</feature>
<proteinExistence type="predicted"/>
<accession>A0A9P5S933</accession>
<organism evidence="2 3">
    <name type="scientific">Linnemannia schmuckeri</name>
    <dbReference type="NCBI Taxonomy" id="64567"/>
    <lineage>
        <taxon>Eukaryota</taxon>
        <taxon>Fungi</taxon>
        <taxon>Fungi incertae sedis</taxon>
        <taxon>Mucoromycota</taxon>
        <taxon>Mortierellomycotina</taxon>
        <taxon>Mortierellomycetes</taxon>
        <taxon>Mortierellales</taxon>
        <taxon>Mortierellaceae</taxon>
        <taxon>Linnemannia</taxon>
    </lineage>
</organism>
<evidence type="ECO:0000313" key="2">
    <source>
        <dbReference type="EMBL" id="KAF9156329.1"/>
    </source>
</evidence>
<keyword evidence="1" id="KW-0472">Membrane</keyword>
<comment type="caution">
    <text evidence="2">The sequence shown here is derived from an EMBL/GenBank/DDBJ whole genome shotgun (WGS) entry which is preliminary data.</text>
</comment>
<feature type="transmembrane region" description="Helical" evidence="1">
    <location>
        <begin position="32"/>
        <end position="55"/>
    </location>
</feature>
<reference evidence="2" key="1">
    <citation type="journal article" date="2020" name="Fungal Divers.">
        <title>Resolving the Mortierellaceae phylogeny through synthesis of multi-gene phylogenetics and phylogenomics.</title>
        <authorList>
            <person name="Vandepol N."/>
            <person name="Liber J."/>
            <person name="Desiro A."/>
            <person name="Na H."/>
            <person name="Kennedy M."/>
            <person name="Barry K."/>
            <person name="Grigoriev I.V."/>
            <person name="Miller A.N."/>
            <person name="O'Donnell K."/>
            <person name="Stajich J.E."/>
            <person name="Bonito G."/>
        </authorList>
    </citation>
    <scope>NUCLEOTIDE SEQUENCE</scope>
    <source>
        <strain evidence="2">NRRL 6426</strain>
    </source>
</reference>
<feature type="transmembrane region" description="Helical" evidence="1">
    <location>
        <begin position="217"/>
        <end position="236"/>
    </location>
</feature>
<sequence length="291" mass="32501">MASADMILSIVALCLFAAMLLQFTYRFLQSHWTIYAYIMVFTLIRITAFGIRAYLDSEPTNLSVNTYTNLVITELILLSIGIVFVMKLLVQLYGCLLPKLRAQDSSDPDAFERIVIAKTRFILMPLIILVILGAVYSTPGHSQSEQDTGLLLRKVGICLLCILGFWYLYAAYAYRQRYYSNSRQAFTIALIATALFQVSLIYKGVCTFYPDAQNSTAVYFLLIPVLEVIALAFLCVDLQALFRGGPGGEGAYYSNNDIEIVAPAALNSNSTAQSQPQSTGYYPIHQQQQHQ</sequence>
<protein>
    <submittedName>
        <fullName evidence="2">Uncharacterized protein</fullName>
    </submittedName>
</protein>